<feature type="domain" description="NADH:quinone oxidoreductase/Mrp antiporter transmembrane" evidence="7">
    <location>
        <begin position="121"/>
        <end position="420"/>
    </location>
</feature>
<keyword evidence="3 5" id="KW-1133">Transmembrane helix</keyword>
<dbReference type="EMBL" id="WMCP01000013">
    <property type="protein sequence ID" value="MCF2302505.1"/>
    <property type="molecule type" value="Genomic_DNA"/>
</dbReference>
<evidence type="ECO:0000256" key="3">
    <source>
        <dbReference type="ARBA" id="ARBA00022989"/>
    </source>
</evidence>
<dbReference type="Proteomes" id="UP000813876">
    <property type="component" value="Unassembled WGS sequence"/>
</dbReference>
<feature type="transmembrane region" description="Helical" evidence="5">
    <location>
        <begin position="70"/>
        <end position="90"/>
    </location>
</feature>
<keyword evidence="5" id="KW-1278">Translocase</keyword>
<evidence type="ECO:0000259" key="7">
    <source>
        <dbReference type="Pfam" id="PF00361"/>
    </source>
</evidence>
<feature type="transmembrane region" description="Helical" evidence="5">
    <location>
        <begin position="125"/>
        <end position="144"/>
    </location>
</feature>
<protein>
    <recommendedName>
        <fullName evidence="5">NADH-quinone oxidoreductase subunit N</fullName>
        <ecNumber evidence="5">7.1.1.-</ecNumber>
    </recommendedName>
    <alternativeName>
        <fullName evidence="5">NADH dehydrogenase I subunit N</fullName>
    </alternativeName>
    <alternativeName>
        <fullName evidence="5">NDH-1 subunit N</fullName>
    </alternativeName>
</protein>
<dbReference type="Pfam" id="PF00361">
    <property type="entry name" value="Proton_antipo_M"/>
    <property type="match status" value="1"/>
</dbReference>
<dbReference type="GO" id="GO:0048038">
    <property type="term" value="F:quinone binding"/>
    <property type="evidence" value="ECO:0007669"/>
    <property type="project" value="UniProtKB-KW"/>
</dbReference>
<dbReference type="InterPro" id="IPR001750">
    <property type="entry name" value="ND/Mrp_TM"/>
</dbReference>
<feature type="transmembrane region" description="Helical" evidence="5">
    <location>
        <begin position="371"/>
        <end position="398"/>
    </location>
</feature>
<dbReference type="HAMAP" id="MF_00445">
    <property type="entry name" value="NDH1_NuoN_1"/>
    <property type="match status" value="1"/>
</dbReference>
<dbReference type="GO" id="GO:0008137">
    <property type="term" value="F:NADH dehydrogenase (ubiquinone) activity"/>
    <property type="evidence" value="ECO:0007669"/>
    <property type="project" value="InterPro"/>
</dbReference>
<comment type="function">
    <text evidence="5">NDH-1 shuttles electrons from NADH, via FMN and iron-sulfur (Fe-S) centers, to quinones in the respiratory chain. The immediate electron acceptor for the enzyme in this species is believed to be ubiquinone. Couples the redox reaction to proton translocation (for every two electrons transferred, four hydrogen ions are translocated across the cytoplasmic membrane), and thus conserves the redox energy in a proton gradient.</text>
</comment>
<sequence length="485" mass="51937">MSLHNLELLLPYGLTGIGALIVLLLGVLPGNKNNKIPYIGSVVILLLTIFQVGTLFHYNARIENFVAINPLTLATFELCAAGGLATILMAQYYPKLNQHVDEAFYGLIIIAVLGTFLLVSAINLLAAFIGMELIAIPMFALIAWNPKRKGAIEGAIKYAVTATVAAAFFIFGIVLIYFGTGTLIMNEIPQALMGPDAIPSLVNIGIILLLIGVAFELALAPFHCWLADAFQSAPAPIMAFIGSIAKIAVLIFVIHFAMSIAPIWGDFNSVLWVLVLLSILLGNLLALRQTNIKRMLAYSSVAQFGYILMALACVSDGTSISMVEGLRAAAYYGFSYAIMNMVVFAVIAMMSKYNPTGELAGYRGLGRRYPLAGGAMVIAVLSLAGIPPTAGFFAKLFLFTAVLNSGHIGFVILAALRSAISVFYYLRILLAFFAKEPQPSVSVSTTGRYSVTESIDFGSTLVMTICAVGTIAFGLFAQTALNMMF</sequence>
<name>A0AAW4ZQ19_PHOPO</name>
<dbReference type="GO" id="GO:0050136">
    <property type="term" value="F:NADH dehydrogenase (quinone) (non-electrogenic) activity"/>
    <property type="evidence" value="ECO:0007669"/>
    <property type="project" value="UniProtKB-UniRule"/>
</dbReference>
<dbReference type="GO" id="GO:0042773">
    <property type="term" value="P:ATP synthesis coupled electron transport"/>
    <property type="evidence" value="ECO:0007669"/>
    <property type="project" value="InterPro"/>
</dbReference>
<evidence type="ECO:0000313" key="8">
    <source>
        <dbReference type="EMBL" id="MCF2302505.1"/>
    </source>
</evidence>
<feature type="transmembrane region" description="Helical" evidence="5">
    <location>
        <begin position="410"/>
        <end position="434"/>
    </location>
</feature>
<proteinExistence type="inferred from homology"/>
<feature type="transmembrane region" description="Helical" evidence="5">
    <location>
        <begin position="156"/>
        <end position="178"/>
    </location>
</feature>
<comment type="subunit">
    <text evidence="5">NDH-1 is composed of 14 different subunits. Subunits NuoA, H, J, K, L, M, N constitute the membrane sector of the complex.</text>
</comment>
<feature type="transmembrane region" description="Helical" evidence="5">
    <location>
        <begin position="296"/>
        <end position="317"/>
    </location>
</feature>
<dbReference type="AlphaFoldDB" id="A0AAW4ZQ19"/>
<dbReference type="EC" id="7.1.1.-" evidence="5"/>
<dbReference type="PANTHER" id="PTHR22773">
    <property type="entry name" value="NADH DEHYDROGENASE"/>
    <property type="match status" value="1"/>
</dbReference>
<feature type="transmembrane region" description="Helical" evidence="5">
    <location>
        <begin position="455"/>
        <end position="477"/>
    </location>
</feature>
<comment type="similarity">
    <text evidence="5">Belongs to the complex I subunit 2 family.</text>
</comment>
<reference evidence="8" key="1">
    <citation type="submission" date="2019-11" db="EMBL/GenBank/DDBJ databases">
        <title>Comparative genomics of photobacteria reveal adaptation to distinct habitats.</title>
        <authorList>
            <person name="Fuertes-Perez S."/>
            <person name="Hilgarth M."/>
            <person name="Vogel R.F."/>
        </authorList>
    </citation>
    <scope>NUCLEOTIDE SEQUENCE</scope>
    <source>
        <strain evidence="8">TMW2.2145</strain>
    </source>
</reference>
<keyword evidence="4 5" id="KW-0472">Membrane</keyword>
<evidence type="ECO:0000256" key="1">
    <source>
        <dbReference type="ARBA" id="ARBA00004127"/>
    </source>
</evidence>
<feature type="transmembrane region" description="Helical" evidence="5">
    <location>
        <begin position="329"/>
        <end position="350"/>
    </location>
</feature>
<accession>A0AAW4ZQ19</accession>
<feature type="transmembrane region" description="Helical" evidence="5">
    <location>
        <begin position="12"/>
        <end position="29"/>
    </location>
</feature>
<dbReference type="GO" id="GO:0005886">
    <property type="term" value="C:plasma membrane"/>
    <property type="evidence" value="ECO:0007669"/>
    <property type="project" value="UniProtKB-SubCell"/>
</dbReference>
<keyword evidence="5" id="KW-0830">Ubiquinone</keyword>
<organism evidence="8 9">
    <name type="scientific">Photobacterium phosphoreum</name>
    <dbReference type="NCBI Taxonomy" id="659"/>
    <lineage>
        <taxon>Bacteria</taxon>
        <taxon>Pseudomonadati</taxon>
        <taxon>Pseudomonadota</taxon>
        <taxon>Gammaproteobacteria</taxon>
        <taxon>Vibrionales</taxon>
        <taxon>Vibrionaceae</taxon>
        <taxon>Photobacterium</taxon>
    </lineage>
</organism>
<keyword evidence="5" id="KW-0813">Transport</keyword>
<keyword evidence="2 5" id="KW-0812">Transmembrane</keyword>
<comment type="catalytic activity">
    <reaction evidence="5">
        <text>a quinone + NADH + 5 H(+)(in) = a quinol + NAD(+) + 4 H(+)(out)</text>
        <dbReference type="Rhea" id="RHEA:57888"/>
        <dbReference type="ChEBI" id="CHEBI:15378"/>
        <dbReference type="ChEBI" id="CHEBI:24646"/>
        <dbReference type="ChEBI" id="CHEBI:57540"/>
        <dbReference type="ChEBI" id="CHEBI:57945"/>
        <dbReference type="ChEBI" id="CHEBI:132124"/>
    </reaction>
</comment>
<evidence type="ECO:0000256" key="4">
    <source>
        <dbReference type="ARBA" id="ARBA00023136"/>
    </source>
</evidence>
<comment type="caution">
    <text evidence="8">The sequence shown here is derived from an EMBL/GenBank/DDBJ whole genome shotgun (WGS) entry which is preliminary data.</text>
</comment>
<feature type="transmembrane region" description="Helical" evidence="5">
    <location>
        <begin position="237"/>
        <end position="264"/>
    </location>
</feature>
<gene>
    <name evidence="5" type="primary">nuoN</name>
    <name evidence="8" type="ORF">GLP33_12285</name>
</gene>
<feature type="transmembrane region" description="Helical" evidence="5">
    <location>
        <begin position="102"/>
        <end position="119"/>
    </location>
</feature>
<dbReference type="RefSeq" id="WP_232581347.1">
    <property type="nucleotide sequence ID" value="NZ_WMCP01000013.1"/>
</dbReference>
<comment type="subcellular location">
    <subcellularLocation>
        <location evidence="5">Cell membrane</location>
        <topology evidence="5">Multi-pass membrane protein</topology>
    </subcellularLocation>
    <subcellularLocation>
        <location evidence="1">Endomembrane system</location>
        <topology evidence="1">Multi-pass membrane protein</topology>
    </subcellularLocation>
    <subcellularLocation>
        <location evidence="6">Membrane</location>
        <topology evidence="6">Multi-pass membrane protein</topology>
    </subcellularLocation>
</comment>
<evidence type="ECO:0000256" key="5">
    <source>
        <dbReference type="HAMAP-Rule" id="MF_00445"/>
    </source>
</evidence>
<keyword evidence="5" id="KW-0874">Quinone</keyword>
<dbReference type="GO" id="GO:0012505">
    <property type="term" value="C:endomembrane system"/>
    <property type="evidence" value="ECO:0007669"/>
    <property type="project" value="UniProtKB-SubCell"/>
</dbReference>
<feature type="transmembrane region" description="Helical" evidence="5">
    <location>
        <begin position="198"/>
        <end position="225"/>
    </location>
</feature>
<feature type="transmembrane region" description="Helical" evidence="5">
    <location>
        <begin position="36"/>
        <end position="58"/>
    </location>
</feature>
<dbReference type="InterPro" id="IPR010096">
    <property type="entry name" value="NADH-Q_OxRdtase_suN/2"/>
</dbReference>
<keyword evidence="5" id="KW-0520">NAD</keyword>
<evidence type="ECO:0000256" key="2">
    <source>
        <dbReference type="ARBA" id="ARBA00022692"/>
    </source>
</evidence>
<evidence type="ECO:0000313" key="9">
    <source>
        <dbReference type="Proteomes" id="UP000813876"/>
    </source>
</evidence>
<evidence type="ECO:0000256" key="6">
    <source>
        <dbReference type="RuleBase" id="RU000320"/>
    </source>
</evidence>
<feature type="transmembrane region" description="Helical" evidence="5">
    <location>
        <begin position="270"/>
        <end position="287"/>
    </location>
</feature>
<keyword evidence="5" id="KW-1003">Cell membrane</keyword>